<protein>
    <submittedName>
        <fullName evidence="1">Uncharacterized protein</fullName>
    </submittedName>
</protein>
<evidence type="ECO:0000313" key="1">
    <source>
        <dbReference type="EMBL" id="BAG06077.1"/>
    </source>
</evidence>
<accession>B0JL78</accession>
<organism evidence="1 2">
    <name type="scientific">Microcystis aeruginosa (strain NIES-843 / IAM M-2473)</name>
    <dbReference type="NCBI Taxonomy" id="449447"/>
    <lineage>
        <taxon>Bacteria</taxon>
        <taxon>Bacillati</taxon>
        <taxon>Cyanobacteriota</taxon>
        <taxon>Cyanophyceae</taxon>
        <taxon>Oscillatoriophycideae</taxon>
        <taxon>Chroococcales</taxon>
        <taxon>Microcystaceae</taxon>
        <taxon>Microcystis</taxon>
    </lineage>
</organism>
<gene>
    <name evidence="1" type="ordered locus">MAE_62550</name>
</gene>
<reference evidence="1 2" key="1">
    <citation type="journal article" date="2007" name="DNA Res.">
        <title>Complete genomic structure of the bloom-forming toxic cyanobacterium Microcystis aeruginosa NIES-843.</title>
        <authorList>
            <person name="Kaneko T."/>
            <person name="Nakajima N."/>
            <person name="Okamoto S."/>
            <person name="Suzuki I."/>
            <person name="Tanabe Y."/>
            <person name="Tamaoki M."/>
            <person name="Nakamura Y."/>
            <person name="Kasai F."/>
            <person name="Watanabe A."/>
            <person name="Kawashima K."/>
            <person name="Kishida Y."/>
            <person name="Ono A."/>
            <person name="Shimizu Y."/>
            <person name="Takahashi C."/>
            <person name="Minami C."/>
            <person name="Fujishiro T."/>
            <person name="Kohara M."/>
            <person name="Katoh M."/>
            <person name="Nakazaki N."/>
            <person name="Nakayama S."/>
            <person name="Yamada M."/>
            <person name="Tabata S."/>
            <person name="Watanabe M.M."/>
        </authorList>
    </citation>
    <scope>NUCLEOTIDE SEQUENCE [LARGE SCALE GENOMIC DNA]</scope>
    <source>
        <strain evidence="2">NIES-843 / IAM M-247</strain>
    </source>
</reference>
<dbReference type="EnsemblBacteria" id="BAG06077">
    <property type="protein sequence ID" value="BAG06077"/>
    <property type="gene ID" value="MAE_62550"/>
</dbReference>
<dbReference type="HOGENOM" id="CLU_2955412_0_0_3"/>
<keyword evidence="2" id="KW-1185">Reference proteome</keyword>
<dbReference type="PaxDb" id="449447-MAE_62550"/>
<dbReference type="KEGG" id="mar:MAE_62550"/>
<dbReference type="AlphaFoldDB" id="B0JL78"/>
<proteinExistence type="predicted"/>
<sequence>MLGQNVDTCSPINQTLLQTAEKHRQCQAVTSIFHHFLLSLNYYGKLQAASPLGMSIIIH</sequence>
<dbReference type="Proteomes" id="UP000001510">
    <property type="component" value="Chromosome"/>
</dbReference>
<dbReference type="EMBL" id="AP009552">
    <property type="protein sequence ID" value="BAG06077.1"/>
    <property type="molecule type" value="Genomic_DNA"/>
</dbReference>
<dbReference type="STRING" id="449447.MAE_62550"/>
<evidence type="ECO:0000313" key="2">
    <source>
        <dbReference type="Proteomes" id="UP000001510"/>
    </source>
</evidence>
<name>B0JL78_MICAN</name>